<dbReference type="GO" id="GO:0016853">
    <property type="term" value="F:isomerase activity"/>
    <property type="evidence" value="ECO:0007669"/>
    <property type="project" value="UniProtKB-KW"/>
</dbReference>
<dbReference type="InterPro" id="IPR018376">
    <property type="entry name" value="Enoyl-CoA_hyd/isom_CS"/>
</dbReference>
<dbReference type="RefSeq" id="WP_152118827.1">
    <property type="nucleotide sequence ID" value="NZ_QJOW01000001.1"/>
</dbReference>
<name>A0A5N5U7N1_9EURY</name>
<evidence type="ECO:0000313" key="5">
    <source>
        <dbReference type="EMBL" id="KAB7519496.1"/>
    </source>
</evidence>
<proteinExistence type="inferred from homology"/>
<evidence type="ECO:0000313" key="4">
    <source>
        <dbReference type="EMBL" id="KAB7517924.1"/>
    </source>
</evidence>
<dbReference type="Gene3D" id="3.90.226.10">
    <property type="entry name" value="2-enoyl-CoA Hydratase, Chain A, domain 1"/>
    <property type="match status" value="1"/>
</dbReference>
<gene>
    <name evidence="3" type="ORF">DM867_05770</name>
    <name evidence="4" type="ORF">DMP03_00735</name>
    <name evidence="5" type="ORF">DP108_05200</name>
</gene>
<protein>
    <submittedName>
        <fullName evidence="3">Enoyl-CoA hydratase/isomerase family protein</fullName>
    </submittedName>
</protein>
<dbReference type="SUPFAM" id="SSF52096">
    <property type="entry name" value="ClpP/crotonase"/>
    <property type="match status" value="1"/>
</dbReference>
<evidence type="ECO:0000313" key="8">
    <source>
        <dbReference type="Proteomes" id="UP000326865"/>
    </source>
</evidence>
<dbReference type="Pfam" id="PF00378">
    <property type="entry name" value="ECH_1"/>
    <property type="match status" value="1"/>
</dbReference>
<dbReference type="EMBL" id="QMDY01000002">
    <property type="protein sequence ID" value="KAB7519496.1"/>
    <property type="molecule type" value="Genomic_DNA"/>
</dbReference>
<comment type="caution">
    <text evidence="3">The sequence shown here is derived from an EMBL/GenBank/DDBJ whole genome shotgun (WGS) entry which is preliminary data.</text>
</comment>
<evidence type="ECO:0000313" key="7">
    <source>
        <dbReference type="Proteomes" id="UP000326302"/>
    </source>
</evidence>
<accession>A0A5N5UGV2</accession>
<dbReference type="InterPro" id="IPR029045">
    <property type="entry name" value="ClpP/crotonase-like_dom_sf"/>
</dbReference>
<dbReference type="PROSITE" id="PS00166">
    <property type="entry name" value="ENOYL_COA_HYDRATASE"/>
    <property type="match status" value="1"/>
</dbReference>
<reference evidence="6 7" key="1">
    <citation type="submission" date="2019-10" db="EMBL/GenBank/DDBJ databases">
        <title>Unraveling microbial dark matter from salterns through culturing: the case of the genus Halosegnis.</title>
        <authorList>
            <person name="Duran-Viseras A."/>
            <person name="Andrei A.-S."/>
            <person name="Vera-Gargallo B."/>
            <person name="Ghai R."/>
            <person name="Sanchez-Porro C."/>
            <person name="Ventosa A."/>
        </authorList>
    </citation>
    <scope>NUCLEOTIDE SEQUENCE [LARGE SCALE GENOMIC DNA]</scope>
    <source>
        <strain evidence="4 7">F17-44</strain>
        <strain evidence="3 8">F18-79</strain>
        <strain evidence="5 6">F19-13</strain>
    </source>
</reference>
<dbReference type="EMBL" id="QJOW01000001">
    <property type="protein sequence ID" value="KAB7517924.1"/>
    <property type="molecule type" value="Genomic_DNA"/>
</dbReference>
<dbReference type="OrthoDB" id="203755at2157"/>
<sequence length="235" mass="24353">MIHTRDDDGVRVVTLSRPDARNALTLDGLDALATAVEASPESVVLVRGAGEAFCAGADLATVAEVATDADRARAFIDRGQETMTRIEQAAPVVVAGIDGPARGGGVELALACDVRVATPDATLAEPGVTFGLFGAWGGTVRLPEAVGTTHANDLSLSGRVVDADEARSMGLVSRVVADPRTVADELAANDSGALRALGRLGSHRGSTADRERAEREAFVSQLRAHADALAEHRNR</sequence>
<accession>A0A5N5UP75</accession>
<dbReference type="Proteomes" id="UP000326207">
    <property type="component" value="Unassembled WGS sequence"/>
</dbReference>
<dbReference type="PANTHER" id="PTHR43802">
    <property type="entry name" value="ENOYL-COA HYDRATASE"/>
    <property type="match status" value="1"/>
</dbReference>
<evidence type="ECO:0000313" key="6">
    <source>
        <dbReference type="Proteomes" id="UP000326207"/>
    </source>
</evidence>
<keyword evidence="8" id="KW-1185">Reference proteome</keyword>
<organism evidence="3 8">
    <name type="scientific">Halosegnis rubeus</name>
    <dbReference type="NCBI Taxonomy" id="2212850"/>
    <lineage>
        <taxon>Archaea</taxon>
        <taxon>Methanobacteriati</taxon>
        <taxon>Methanobacteriota</taxon>
        <taxon>Stenosarchaea group</taxon>
        <taxon>Halobacteria</taxon>
        <taxon>Halobacteriales</taxon>
        <taxon>Natronomonadaceae</taxon>
        <taxon>Halosegnis</taxon>
    </lineage>
</organism>
<dbReference type="AlphaFoldDB" id="A0A5N5U7N1"/>
<accession>A0A5N5U7N1</accession>
<evidence type="ECO:0000256" key="1">
    <source>
        <dbReference type="ARBA" id="ARBA00005254"/>
    </source>
</evidence>
<dbReference type="Proteomes" id="UP000326865">
    <property type="component" value="Unassembled WGS sequence"/>
</dbReference>
<dbReference type="InterPro" id="IPR001753">
    <property type="entry name" value="Enoyl-CoA_hydra/iso"/>
</dbReference>
<dbReference type="CDD" id="cd06558">
    <property type="entry name" value="crotonase-like"/>
    <property type="match status" value="1"/>
</dbReference>
<comment type="similarity">
    <text evidence="1 2">Belongs to the enoyl-CoA hydratase/isomerase family.</text>
</comment>
<keyword evidence="3" id="KW-0413">Isomerase</keyword>
<evidence type="ECO:0000313" key="3">
    <source>
        <dbReference type="EMBL" id="KAB7514625.1"/>
    </source>
</evidence>
<dbReference type="Proteomes" id="UP000326302">
    <property type="component" value="Unassembled WGS sequence"/>
</dbReference>
<evidence type="ECO:0000256" key="2">
    <source>
        <dbReference type="RuleBase" id="RU003707"/>
    </source>
</evidence>
<dbReference type="PANTHER" id="PTHR43802:SF1">
    <property type="entry name" value="IP11341P-RELATED"/>
    <property type="match status" value="1"/>
</dbReference>
<dbReference type="EMBL" id="QKKZ01000002">
    <property type="protein sequence ID" value="KAB7514625.1"/>
    <property type="molecule type" value="Genomic_DNA"/>
</dbReference>